<evidence type="ECO:0000313" key="2">
    <source>
        <dbReference type="Proteomes" id="UP000063781"/>
    </source>
</evidence>
<gene>
    <name evidence="1" type="ORF">AOC36_09260</name>
</gene>
<evidence type="ECO:0000313" key="1">
    <source>
        <dbReference type="EMBL" id="AMC94170.1"/>
    </source>
</evidence>
<evidence type="ECO:0008006" key="3">
    <source>
        <dbReference type="Google" id="ProtNLM"/>
    </source>
</evidence>
<dbReference type="AlphaFoldDB" id="A0A109UHF8"/>
<dbReference type="KEGG" id="erl:AOC36_09260"/>
<keyword evidence="2" id="KW-1185">Reference proteome</keyword>
<dbReference type="STRING" id="1514105.AOC36_09260"/>
<proteinExistence type="predicted"/>
<reference evidence="1 2" key="1">
    <citation type="submission" date="2015-10" db="EMBL/GenBank/DDBJ databases">
        <title>Erysipelothrix larvae sp. LV19 isolated from the larval gut of the rhinoceros beetle, Trypoxylus dichotomus.</title>
        <authorList>
            <person name="Lim S."/>
            <person name="Kim B.-C."/>
        </authorList>
    </citation>
    <scope>NUCLEOTIDE SEQUENCE [LARGE SCALE GENOMIC DNA]</scope>
    <source>
        <strain evidence="1 2">LV19</strain>
    </source>
</reference>
<accession>A0A109UHF8</accession>
<protein>
    <recommendedName>
        <fullName evidence="3">Transposase</fullName>
    </recommendedName>
</protein>
<sequence length="62" mass="6760">MTVNPIEMHRHTKGVIKSATISRSTTGIYHVSLLVEETIEHLPKTGSEVGIDLGLIAFAVLF</sequence>
<dbReference type="EMBL" id="CP013213">
    <property type="protein sequence ID" value="AMC94170.1"/>
    <property type="molecule type" value="Genomic_DNA"/>
</dbReference>
<name>A0A109UHF8_9FIRM</name>
<organism evidence="1 2">
    <name type="scientific">Erysipelothrix larvae</name>
    <dbReference type="NCBI Taxonomy" id="1514105"/>
    <lineage>
        <taxon>Bacteria</taxon>
        <taxon>Bacillati</taxon>
        <taxon>Bacillota</taxon>
        <taxon>Erysipelotrichia</taxon>
        <taxon>Erysipelotrichales</taxon>
        <taxon>Erysipelotrichaceae</taxon>
        <taxon>Erysipelothrix</taxon>
    </lineage>
</organism>
<dbReference type="Proteomes" id="UP000063781">
    <property type="component" value="Chromosome"/>
</dbReference>